<dbReference type="Gene3D" id="3.90.1530.30">
    <property type="match status" value="1"/>
</dbReference>
<feature type="non-terminal residue" evidence="1">
    <location>
        <position position="78"/>
    </location>
</feature>
<dbReference type="SUPFAM" id="SSF110849">
    <property type="entry name" value="ParB/Sulfiredoxin"/>
    <property type="match status" value="1"/>
</dbReference>
<dbReference type="EMBL" id="LAZR01020874">
    <property type="protein sequence ID" value="KKL87285.1"/>
    <property type="molecule type" value="Genomic_DNA"/>
</dbReference>
<evidence type="ECO:0008006" key="2">
    <source>
        <dbReference type="Google" id="ProtNLM"/>
    </source>
</evidence>
<protein>
    <recommendedName>
        <fullName evidence="2">ParB/Sulfiredoxin domain-containing protein</fullName>
    </recommendedName>
</protein>
<reference evidence="1" key="1">
    <citation type="journal article" date="2015" name="Nature">
        <title>Complex archaea that bridge the gap between prokaryotes and eukaryotes.</title>
        <authorList>
            <person name="Spang A."/>
            <person name="Saw J.H."/>
            <person name="Jorgensen S.L."/>
            <person name="Zaremba-Niedzwiedzka K."/>
            <person name="Martijn J."/>
            <person name="Lind A.E."/>
            <person name="van Eijk R."/>
            <person name="Schleper C."/>
            <person name="Guy L."/>
            <person name="Ettema T.J."/>
        </authorList>
    </citation>
    <scope>NUCLEOTIDE SEQUENCE</scope>
</reference>
<proteinExistence type="predicted"/>
<evidence type="ECO:0000313" key="1">
    <source>
        <dbReference type="EMBL" id="KKL87285.1"/>
    </source>
</evidence>
<dbReference type="AlphaFoldDB" id="A0A0F9I083"/>
<accession>A0A0F9I083</accession>
<sequence length="78" mass="8755">MNEELAMESHPIADLFPLMEAADLDDLAADIREHDLREAIWLHPDGSILDGRNRFRACEIAGVEPRFQTWHGEGSLAA</sequence>
<name>A0A0F9I083_9ZZZZ</name>
<dbReference type="InterPro" id="IPR036086">
    <property type="entry name" value="ParB/Sulfiredoxin_sf"/>
</dbReference>
<gene>
    <name evidence="1" type="ORF">LCGC14_1936200</name>
</gene>
<organism evidence="1">
    <name type="scientific">marine sediment metagenome</name>
    <dbReference type="NCBI Taxonomy" id="412755"/>
    <lineage>
        <taxon>unclassified sequences</taxon>
        <taxon>metagenomes</taxon>
        <taxon>ecological metagenomes</taxon>
    </lineage>
</organism>
<comment type="caution">
    <text evidence="1">The sequence shown here is derived from an EMBL/GenBank/DDBJ whole genome shotgun (WGS) entry which is preliminary data.</text>
</comment>